<gene>
    <name evidence="3" type="ORF">HJG60_007729</name>
</gene>
<dbReference type="EMBL" id="JABVXQ010000001">
    <property type="protein sequence ID" value="KAF6130751.1"/>
    <property type="molecule type" value="Genomic_DNA"/>
</dbReference>
<feature type="region of interest" description="Disordered" evidence="1">
    <location>
        <begin position="1"/>
        <end position="22"/>
    </location>
</feature>
<protein>
    <submittedName>
        <fullName evidence="3">Uncharacterized protein</fullName>
    </submittedName>
</protein>
<evidence type="ECO:0000313" key="4">
    <source>
        <dbReference type="Proteomes" id="UP000664940"/>
    </source>
</evidence>
<sequence>MGGERWCSAHTGSRTRASATAPGARELRGLQPRGPVGRVWGPATGSRMHLFLKSPFQGSELGKTRMQWATSSRRSLGEHRVLSGGDPRPRDGLLMAATRRGAGLAGETLAASVLRAGPPRAWRRRVACTARSVDVLGVFSFSGLLVFLSFCFSLPPSGASIPARSVTEL</sequence>
<keyword evidence="2" id="KW-0472">Membrane</keyword>
<keyword evidence="2" id="KW-1133">Transmembrane helix</keyword>
<evidence type="ECO:0000313" key="3">
    <source>
        <dbReference type="EMBL" id="KAF6130751.1"/>
    </source>
</evidence>
<proteinExistence type="predicted"/>
<reference evidence="3 4" key="1">
    <citation type="journal article" date="2020" name="Nature">
        <title>Six reference-quality genomes reveal evolution of bat adaptations.</title>
        <authorList>
            <person name="Jebb D."/>
            <person name="Huang Z."/>
            <person name="Pippel M."/>
            <person name="Hughes G.M."/>
            <person name="Lavrichenko K."/>
            <person name="Devanna P."/>
            <person name="Winkler S."/>
            <person name="Jermiin L.S."/>
            <person name="Skirmuntt E.C."/>
            <person name="Katzourakis A."/>
            <person name="Burkitt-Gray L."/>
            <person name="Ray D.A."/>
            <person name="Sullivan K.A.M."/>
            <person name="Roscito J.G."/>
            <person name="Kirilenko B.M."/>
            <person name="Davalos L.M."/>
            <person name="Corthals A.P."/>
            <person name="Power M.L."/>
            <person name="Jones G."/>
            <person name="Ransome R.D."/>
            <person name="Dechmann D.K.N."/>
            <person name="Locatelli A.G."/>
            <person name="Puechmaille S.J."/>
            <person name="Fedrigo O."/>
            <person name="Jarvis E.D."/>
            <person name="Hiller M."/>
            <person name="Vernes S.C."/>
            <person name="Myers E.W."/>
            <person name="Teeling E.C."/>
        </authorList>
    </citation>
    <scope>NUCLEOTIDE SEQUENCE [LARGE SCALE GENOMIC DNA]</scope>
    <source>
        <strain evidence="3">Bat1K_MPI-CBG_1</strain>
    </source>
</reference>
<accession>A0A834EV21</accession>
<dbReference type="AlphaFoldDB" id="A0A834EV21"/>
<comment type="caution">
    <text evidence="3">The sequence shown here is derived from an EMBL/GenBank/DDBJ whole genome shotgun (WGS) entry which is preliminary data.</text>
</comment>
<organism evidence="3 4">
    <name type="scientific">Phyllostomus discolor</name>
    <name type="common">pale spear-nosed bat</name>
    <dbReference type="NCBI Taxonomy" id="89673"/>
    <lineage>
        <taxon>Eukaryota</taxon>
        <taxon>Metazoa</taxon>
        <taxon>Chordata</taxon>
        <taxon>Craniata</taxon>
        <taxon>Vertebrata</taxon>
        <taxon>Euteleostomi</taxon>
        <taxon>Mammalia</taxon>
        <taxon>Eutheria</taxon>
        <taxon>Laurasiatheria</taxon>
        <taxon>Chiroptera</taxon>
        <taxon>Yangochiroptera</taxon>
        <taxon>Phyllostomidae</taxon>
        <taxon>Phyllostominae</taxon>
        <taxon>Phyllostomus</taxon>
    </lineage>
</organism>
<name>A0A834EV21_9CHIR</name>
<dbReference type="Proteomes" id="UP000664940">
    <property type="component" value="Unassembled WGS sequence"/>
</dbReference>
<feature type="transmembrane region" description="Helical" evidence="2">
    <location>
        <begin position="133"/>
        <end position="155"/>
    </location>
</feature>
<keyword evidence="2" id="KW-0812">Transmembrane</keyword>
<evidence type="ECO:0000256" key="2">
    <source>
        <dbReference type="SAM" id="Phobius"/>
    </source>
</evidence>
<evidence type="ECO:0000256" key="1">
    <source>
        <dbReference type="SAM" id="MobiDB-lite"/>
    </source>
</evidence>